<comment type="caution">
    <text evidence="1">The sequence shown here is derived from an EMBL/GenBank/DDBJ whole genome shotgun (WGS) entry which is preliminary data.</text>
</comment>
<accession>A0AAV8X2D1</accession>
<proteinExistence type="predicted"/>
<dbReference type="InterPro" id="IPR038901">
    <property type="entry name" value="HEXDC-like"/>
</dbReference>
<name>A0AAV8X2D1_9CUCU</name>
<protein>
    <submittedName>
        <fullName evidence="1">Uncharacterized protein</fullName>
    </submittedName>
</protein>
<organism evidence="1 2">
    <name type="scientific">Rhamnusium bicolor</name>
    <dbReference type="NCBI Taxonomy" id="1586634"/>
    <lineage>
        <taxon>Eukaryota</taxon>
        <taxon>Metazoa</taxon>
        <taxon>Ecdysozoa</taxon>
        <taxon>Arthropoda</taxon>
        <taxon>Hexapoda</taxon>
        <taxon>Insecta</taxon>
        <taxon>Pterygota</taxon>
        <taxon>Neoptera</taxon>
        <taxon>Endopterygota</taxon>
        <taxon>Coleoptera</taxon>
        <taxon>Polyphaga</taxon>
        <taxon>Cucujiformia</taxon>
        <taxon>Chrysomeloidea</taxon>
        <taxon>Cerambycidae</taxon>
        <taxon>Lepturinae</taxon>
        <taxon>Rhagiini</taxon>
        <taxon>Rhamnusium</taxon>
    </lineage>
</organism>
<dbReference type="Proteomes" id="UP001162156">
    <property type="component" value="Unassembled WGS sequence"/>
</dbReference>
<reference evidence="1" key="1">
    <citation type="journal article" date="2023" name="Insect Mol. Biol.">
        <title>Genome sequencing provides insights into the evolution of gene families encoding plant cell wall-degrading enzymes in longhorned beetles.</title>
        <authorList>
            <person name="Shin N.R."/>
            <person name="Okamura Y."/>
            <person name="Kirsch R."/>
            <person name="Pauchet Y."/>
        </authorList>
    </citation>
    <scope>NUCLEOTIDE SEQUENCE</scope>
    <source>
        <strain evidence="1">RBIC_L_NR</strain>
    </source>
</reference>
<dbReference type="GO" id="GO:0015929">
    <property type="term" value="F:hexosaminidase activity"/>
    <property type="evidence" value="ECO:0007669"/>
    <property type="project" value="InterPro"/>
</dbReference>
<dbReference type="EMBL" id="JANEYF010003969">
    <property type="protein sequence ID" value="KAJ8932792.1"/>
    <property type="molecule type" value="Genomic_DNA"/>
</dbReference>
<gene>
    <name evidence="1" type="ORF">NQ314_014496</name>
</gene>
<dbReference type="AlphaFoldDB" id="A0AAV8X2D1"/>
<sequence length="163" mass="18732">MAKDVSYNDSPLSPPTEVAKILQCEQPYALIGSAFGSPKCSFPGGSILEYVLHLQQLKQEFETILDDSKVRGWLNEYNIEHAFSNPIYVESVTASLSRIRSELNLIDNEIVTAMIDVYDNYTIDEWKETYIKPFEKKINSLWDAKNTILSKESWPRRPLHDET</sequence>
<dbReference type="PANTHER" id="PTHR21040:SF13">
    <property type="entry name" value="BETA-N-ACETYLHEXOSAMINIDASE"/>
    <property type="match status" value="1"/>
</dbReference>
<keyword evidence="2" id="KW-1185">Reference proteome</keyword>
<evidence type="ECO:0000313" key="2">
    <source>
        <dbReference type="Proteomes" id="UP001162156"/>
    </source>
</evidence>
<dbReference type="PANTHER" id="PTHR21040">
    <property type="entry name" value="BCDNA.GH04120"/>
    <property type="match status" value="1"/>
</dbReference>
<evidence type="ECO:0000313" key="1">
    <source>
        <dbReference type="EMBL" id="KAJ8932792.1"/>
    </source>
</evidence>